<dbReference type="GO" id="GO:0030254">
    <property type="term" value="P:protein secretion by the type III secretion system"/>
    <property type="evidence" value="ECO:0007669"/>
    <property type="project" value="InterPro"/>
</dbReference>
<dbReference type="AlphaFoldDB" id="M4VNX0"/>
<comment type="subcellular location">
    <subcellularLocation>
        <location evidence="1">Cytoplasm</location>
    </subcellularLocation>
</comment>
<evidence type="ECO:0000256" key="5">
    <source>
        <dbReference type="ARBA" id="ARBA00022840"/>
    </source>
</evidence>
<organism evidence="10">
    <name type="scientific">alpha proteobacterium U95</name>
    <dbReference type="NCBI Taxonomy" id="649539"/>
    <lineage>
        <taxon>Bacteria</taxon>
        <taxon>Pseudomonadati</taxon>
        <taxon>Pseudomonadota</taxon>
        <taxon>Alphaproteobacteria</taxon>
    </lineage>
</organism>
<keyword evidence="2" id="KW-0813">Transport</keyword>
<evidence type="ECO:0000256" key="2">
    <source>
        <dbReference type="ARBA" id="ARBA00022448"/>
    </source>
</evidence>
<dbReference type="PANTHER" id="PTHR15184">
    <property type="entry name" value="ATP SYNTHASE"/>
    <property type="match status" value="1"/>
</dbReference>
<dbReference type="FunFam" id="3.40.50.12240:FF:000002">
    <property type="entry name" value="Flagellum-specific ATP synthase FliI"/>
    <property type="match status" value="1"/>
</dbReference>
<keyword evidence="3" id="KW-0963">Cytoplasm</keyword>
<keyword evidence="6" id="KW-0653">Protein transport</keyword>
<evidence type="ECO:0000313" key="10">
    <source>
        <dbReference type="EMBL" id="AGI04136.1"/>
    </source>
</evidence>
<dbReference type="SUPFAM" id="SSF52540">
    <property type="entry name" value="P-loop containing nucleoside triphosphate hydrolases"/>
    <property type="match status" value="1"/>
</dbReference>
<dbReference type="GO" id="GO:0046933">
    <property type="term" value="F:proton-transporting ATP synthase activity, rotational mechanism"/>
    <property type="evidence" value="ECO:0007669"/>
    <property type="project" value="TreeGrafter"/>
</dbReference>
<dbReference type="CDD" id="cd01136">
    <property type="entry name" value="ATPase_flagellum-secretory_path_III"/>
    <property type="match status" value="1"/>
</dbReference>
<keyword evidence="4" id="KW-0547">Nucleotide-binding</keyword>
<dbReference type="Pfam" id="PF18269">
    <property type="entry name" value="T3SS_ATPase_C"/>
    <property type="match status" value="1"/>
</dbReference>
<evidence type="ECO:0000256" key="4">
    <source>
        <dbReference type="ARBA" id="ARBA00022741"/>
    </source>
</evidence>
<proteinExistence type="predicted"/>
<name>M4VNX0_9PROT</name>
<dbReference type="InterPro" id="IPR020003">
    <property type="entry name" value="ATPase_a/bsu_AS"/>
</dbReference>
<evidence type="ECO:0000256" key="8">
    <source>
        <dbReference type="ARBA" id="ARBA00034006"/>
    </source>
</evidence>
<dbReference type="SMART" id="SM00382">
    <property type="entry name" value="AAA"/>
    <property type="match status" value="1"/>
</dbReference>
<dbReference type="InterPro" id="IPR003593">
    <property type="entry name" value="AAA+_ATPase"/>
</dbReference>
<keyword evidence="7" id="KW-1278">Translocase</keyword>
<dbReference type="GO" id="GO:0016887">
    <property type="term" value="F:ATP hydrolysis activity"/>
    <property type="evidence" value="ECO:0007669"/>
    <property type="project" value="InterPro"/>
</dbReference>
<evidence type="ECO:0000256" key="3">
    <source>
        <dbReference type="ARBA" id="ARBA00022490"/>
    </source>
</evidence>
<dbReference type="InterPro" id="IPR005714">
    <property type="entry name" value="ATPase_T3SS_FliI/YscN"/>
</dbReference>
<dbReference type="InterPro" id="IPR027417">
    <property type="entry name" value="P-loop_NTPase"/>
</dbReference>
<feature type="domain" description="AAA+ ATPase" evidence="9">
    <location>
        <begin position="102"/>
        <end position="283"/>
    </location>
</feature>
<protein>
    <submittedName>
        <fullName evidence="10">Flagellum-specific ATP synthase FliI</fullName>
    </submittedName>
</protein>
<evidence type="ECO:0000259" key="9">
    <source>
        <dbReference type="SMART" id="SM00382"/>
    </source>
</evidence>
<dbReference type="GO" id="GO:0005737">
    <property type="term" value="C:cytoplasm"/>
    <property type="evidence" value="ECO:0007669"/>
    <property type="project" value="UniProtKB-SubCell"/>
</dbReference>
<evidence type="ECO:0000256" key="1">
    <source>
        <dbReference type="ARBA" id="ARBA00004496"/>
    </source>
</evidence>
<dbReference type="GO" id="GO:0030257">
    <property type="term" value="C:type III protein secretion system complex"/>
    <property type="evidence" value="ECO:0007669"/>
    <property type="project" value="InterPro"/>
</dbReference>
<evidence type="ECO:0000256" key="6">
    <source>
        <dbReference type="ARBA" id="ARBA00022927"/>
    </source>
</evidence>
<dbReference type="Pfam" id="PF00006">
    <property type="entry name" value="ATP-synt_ab"/>
    <property type="match status" value="1"/>
</dbReference>
<comment type="catalytic activity">
    <reaction evidence="8">
        <text>ATP + H2O + cellular proteinSide 1 = ADP + phosphate + cellular proteinSide 2.</text>
        <dbReference type="EC" id="7.4.2.8"/>
    </reaction>
</comment>
<dbReference type="InterPro" id="IPR050053">
    <property type="entry name" value="ATPase_alpha/beta_chains"/>
</dbReference>
<dbReference type="PROSITE" id="PS00152">
    <property type="entry name" value="ATPASE_ALPHA_BETA"/>
    <property type="match status" value="1"/>
</dbReference>
<dbReference type="InterPro" id="IPR000194">
    <property type="entry name" value="ATPase_F1/V1/A1_a/bsu_nucl-bd"/>
</dbReference>
<dbReference type="GO" id="GO:0005524">
    <property type="term" value="F:ATP binding"/>
    <property type="evidence" value="ECO:0007669"/>
    <property type="project" value="UniProtKB-KW"/>
</dbReference>
<dbReference type="EMBL" id="KC211768">
    <property type="protein sequence ID" value="AGI04136.1"/>
    <property type="molecule type" value="Genomic_DNA"/>
</dbReference>
<keyword evidence="5" id="KW-0067">ATP-binding</keyword>
<dbReference type="PANTHER" id="PTHR15184:SF9">
    <property type="entry name" value="SPI-1 TYPE 3 SECRETION SYSTEM ATPASE"/>
    <property type="match status" value="1"/>
</dbReference>
<dbReference type="GO" id="GO:0008564">
    <property type="term" value="F:protein-exporting ATPase activity"/>
    <property type="evidence" value="ECO:0007669"/>
    <property type="project" value="UniProtKB-EC"/>
</dbReference>
<dbReference type="InterPro" id="IPR040627">
    <property type="entry name" value="T3SS_ATPase_C"/>
</dbReference>
<evidence type="ECO:0000256" key="7">
    <source>
        <dbReference type="ARBA" id="ARBA00022967"/>
    </source>
</evidence>
<dbReference type="NCBIfam" id="TIGR01026">
    <property type="entry name" value="fliI_yscN"/>
    <property type="match status" value="1"/>
</dbReference>
<accession>M4VNX0</accession>
<sequence length="382" mass="40986">MAEVVGFSGEETILAPYGVLDGVSHRSGITSHQPEFSIGVGEGLIGRVIDAVGNPIDGKPLTGITEQYPAMRAPPNPMTRPVITEPLPLGIRAIDSCLTCGVGQRMGIFASAGGGKSTLMSMLVKFAACDVCVIALIGERGREVREFVEHSLGAEGMAKSALVIATSDRPAIEQVKAAYTATTIAEYFRDQGKNVLLLMDSLTRFARAQRQIGLSSGEPPTRRGFPPSVFEKLPGLLERGGRTESGSITALYTVLVEGDDMNEPVADETRSLLDGHIILSRDLAASGHYPAIDVAASASRIFNAITDRSQQDAMLKLRRVLAKYKENELLIRMGEYAHGSDPEADEAISRKSAVDAFLRQRTDEHSTYTNTLADLFQAVGHA</sequence>
<reference evidence="10" key="1">
    <citation type="journal article" date="2013" name="Mar. Drugs">
        <title>Assessing the effectiveness of functional genetic screens for the identification of bioactive metabolites.</title>
        <authorList>
            <person name="Penesyan A."/>
            <person name="Ballestriero F."/>
            <person name="Daim M."/>
            <person name="Kjelleberg S."/>
            <person name="Thomas T."/>
            <person name="Egan S."/>
        </authorList>
    </citation>
    <scope>NUCLEOTIDE SEQUENCE</scope>
    <source>
        <strain evidence="10">U95</strain>
    </source>
</reference>
<dbReference type="Gene3D" id="3.40.50.12240">
    <property type="match status" value="1"/>
</dbReference>